<dbReference type="SUPFAM" id="SSF49899">
    <property type="entry name" value="Concanavalin A-like lectins/glucanases"/>
    <property type="match status" value="1"/>
</dbReference>
<accession>A0A6N0I1V6</accession>
<dbReference type="Gene3D" id="2.60.120.200">
    <property type="match status" value="1"/>
</dbReference>
<organism evidence="1 2">
    <name type="scientific">Staphylococcus hominis</name>
    <dbReference type="NCBI Taxonomy" id="1290"/>
    <lineage>
        <taxon>Bacteria</taxon>
        <taxon>Bacillati</taxon>
        <taxon>Bacillota</taxon>
        <taxon>Bacilli</taxon>
        <taxon>Bacillales</taxon>
        <taxon>Staphylococcaceae</taxon>
        <taxon>Staphylococcus</taxon>
    </lineage>
</organism>
<evidence type="ECO:0000313" key="2">
    <source>
        <dbReference type="Proteomes" id="UP000509636"/>
    </source>
</evidence>
<evidence type="ECO:0000313" key="1">
    <source>
        <dbReference type="EMBL" id="QKQ28529.1"/>
    </source>
</evidence>
<dbReference type="Proteomes" id="UP000509636">
    <property type="component" value="Chromosome"/>
</dbReference>
<dbReference type="EMBL" id="CP054550">
    <property type="protein sequence ID" value="QKQ28529.1"/>
    <property type="molecule type" value="Genomic_DNA"/>
</dbReference>
<protein>
    <submittedName>
        <fullName evidence="1">LamG domain-containing protein</fullName>
    </submittedName>
</protein>
<sequence length="243" mass="27775">MQVKLGDKNIPFIYQGNELLYPNPIKNGLVLYYDMKGIDNNSKNKNILKDISGNNSDAILKNFNYTNESGYSDKGLKFDGVDDYISSLGSINRKSKDITIEICLDDIDKSTNWQYLVSLKDENNNFISILIHYSKIDVNISNSIDGKHVYYGLDDDTKHITVVLPSKENSNTSVYTNGKETFGSTDRESIASTISVMNNELVFNSYQRNTNKTAMKSLKIYDRTLTEEEIQHNYKIEKERWGL</sequence>
<dbReference type="AlphaFoldDB" id="A0A6N0I1V6"/>
<name>A0A6N0I1V6_STAHO</name>
<reference evidence="1 2" key="1">
    <citation type="submission" date="2019-09" db="EMBL/GenBank/DDBJ databases">
        <title>FDA dAtabase for Regulatory Grade micrObial Sequences (FDA-ARGOS): Supporting development and validation of Infectious Disease Dx tests.</title>
        <authorList>
            <person name="Sciortino C."/>
            <person name="Tallon L."/>
            <person name="Sadzewicz L."/>
            <person name="Vavikolanu K."/>
            <person name="Mehta A."/>
            <person name="Aluvathingal J."/>
            <person name="Nadendla S."/>
            <person name="Nandy P."/>
            <person name="Geyer C."/>
            <person name="Yan Y."/>
            <person name="Sichtig H."/>
        </authorList>
    </citation>
    <scope>NUCLEOTIDE SEQUENCE [LARGE SCALE GENOMIC DNA]</scope>
    <source>
        <strain evidence="1 2">FDAARGOS_661</strain>
    </source>
</reference>
<dbReference type="InterPro" id="IPR013320">
    <property type="entry name" value="ConA-like_dom_sf"/>
</dbReference>
<proteinExistence type="predicted"/>
<gene>
    <name evidence="1" type="ORF">FOB69_01705</name>
</gene>